<accession>A0ABU1AHQ4</accession>
<dbReference type="CDD" id="cd07989">
    <property type="entry name" value="LPLAT_AGPAT-like"/>
    <property type="match status" value="1"/>
</dbReference>
<dbReference type="Proteomes" id="UP001243717">
    <property type="component" value="Unassembled WGS sequence"/>
</dbReference>
<sequence>MSTSSIPNPKLYEVVRVTADWFFNTCYDYTQSGLENVPQEGAVIFAANHVSFYDPPAIGACHHRAINYFARDTLFKGLFGKALVEIGTIPVARENAEIKSLKAIFKSLKAQGAVAIYPEGTRSADGQLAEPKPGAGMIACKSKATVIPTRLFGTYEAYGRNAKAPKLGGHIHIAYGTPMTTAEIDPGKAHPERYLEASRRIMQRIAALQPPITPIV</sequence>
<dbReference type="PANTHER" id="PTHR10434">
    <property type="entry name" value="1-ACYL-SN-GLYCEROL-3-PHOSPHATE ACYLTRANSFERASE"/>
    <property type="match status" value="1"/>
</dbReference>
<keyword evidence="6" id="KW-1185">Reference proteome</keyword>
<keyword evidence="2" id="KW-0808">Transferase</keyword>
<gene>
    <name evidence="5" type="ORF">QEH59_07935</name>
</gene>
<dbReference type="PANTHER" id="PTHR10434:SF11">
    <property type="entry name" value="1-ACYL-SN-GLYCEROL-3-PHOSPHATE ACYLTRANSFERASE"/>
    <property type="match status" value="1"/>
</dbReference>
<name>A0ABU1AHQ4_9BACT</name>
<dbReference type="RefSeq" id="WP_308949332.1">
    <property type="nucleotide sequence ID" value="NZ_JARXIC010000010.1"/>
</dbReference>
<reference evidence="5 6" key="1">
    <citation type="submission" date="2023-04" db="EMBL/GenBank/DDBJ databases">
        <title>A novel bacteria isolated from coastal sediment.</title>
        <authorList>
            <person name="Liu X.-J."/>
            <person name="Du Z.-J."/>
        </authorList>
    </citation>
    <scope>NUCLEOTIDE SEQUENCE [LARGE SCALE GENOMIC DNA]</scope>
    <source>
        <strain evidence="5 6">SDUM461004</strain>
    </source>
</reference>
<dbReference type="SUPFAM" id="SSF69593">
    <property type="entry name" value="Glycerol-3-phosphate (1)-acyltransferase"/>
    <property type="match status" value="1"/>
</dbReference>
<comment type="caution">
    <text evidence="5">The sequence shown here is derived from an EMBL/GenBank/DDBJ whole genome shotgun (WGS) entry which is preliminary data.</text>
</comment>
<dbReference type="InterPro" id="IPR002123">
    <property type="entry name" value="Plipid/glycerol_acylTrfase"/>
</dbReference>
<evidence type="ECO:0000256" key="2">
    <source>
        <dbReference type="ARBA" id="ARBA00022679"/>
    </source>
</evidence>
<dbReference type="GO" id="GO:0016746">
    <property type="term" value="F:acyltransferase activity"/>
    <property type="evidence" value="ECO:0007669"/>
    <property type="project" value="UniProtKB-KW"/>
</dbReference>
<comment type="pathway">
    <text evidence="1">Lipid metabolism.</text>
</comment>
<protein>
    <submittedName>
        <fullName evidence="5">Lysophospholipid acyltransferase family protein</fullName>
    </submittedName>
</protein>
<evidence type="ECO:0000313" key="6">
    <source>
        <dbReference type="Proteomes" id="UP001243717"/>
    </source>
</evidence>
<proteinExistence type="predicted"/>
<evidence type="ECO:0000256" key="3">
    <source>
        <dbReference type="ARBA" id="ARBA00023315"/>
    </source>
</evidence>
<evidence type="ECO:0000256" key="1">
    <source>
        <dbReference type="ARBA" id="ARBA00005189"/>
    </source>
</evidence>
<organism evidence="5 6">
    <name type="scientific">Thalassobacterium sedimentorum</name>
    <dbReference type="NCBI Taxonomy" id="3041258"/>
    <lineage>
        <taxon>Bacteria</taxon>
        <taxon>Pseudomonadati</taxon>
        <taxon>Verrucomicrobiota</taxon>
        <taxon>Opitutia</taxon>
        <taxon>Puniceicoccales</taxon>
        <taxon>Coraliomargaritaceae</taxon>
        <taxon>Thalassobacterium</taxon>
    </lineage>
</organism>
<evidence type="ECO:0000313" key="5">
    <source>
        <dbReference type="EMBL" id="MDQ8194351.1"/>
    </source>
</evidence>
<dbReference type="SMART" id="SM00563">
    <property type="entry name" value="PlsC"/>
    <property type="match status" value="1"/>
</dbReference>
<feature type="domain" description="Phospholipid/glycerol acyltransferase" evidence="4">
    <location>
        <begin position="43"/>
        <end position="154"/>
    </location>
</feature>
<evidence type="ECO:0000259" key="4">
    <source>
        <dbReference type="SMART" id="SM00563"/>
    </source>
</evidence>
<dbReference type="Pfam" id="PF01553">
    <property type="entry name" value="Acyltransferase"/>
    <property type="match status" value="1"/>
</dbReference>
<dbReference type="EMBL" id="JARXIC010000010">
    <property type="protein sequence ID" value="MDQ8194351.1"/>
    <property type="molecule type" value="Genomic_DNA"/>
</dbReference>
<keyword evidence="3 5" id="KW-0012">Acyltransferase</keyword>